<dbReference type="SMART" id="SM00279">
    <property type="entry name" value="HhH2"/>
    <property type="match status" value="1"/>
</dbReference>
<evidence type="ECO:0000259" key="18">
    <source>
        <dbReference type="SMART" id="SM00482"/>
    </source>
</evidence>
<dbReference type="InterPro" id="IPR002298">
    <property type="entry name" value="DNA_polymerase_A"/>
</dbReference>
<dbReference type="InterPro" id="IPR043502">
    <property type="entry name" value="DNA/RNA_pol_sf"/>
</dbReference>
<organism evidence="19">
    <name type="scientific">Hanusia phi</name>
    <dbReference type="NCBI Taxonomy" id="3032"/>
    <lineage>
        <taxon>Eukaryota</taxon>
        <taxon>Cryptophyceae</taxon>
        <taxon>Pyrenomonadales</taxon>
        <taxon>Geminigeraceae</taxon>
        <taxon>Hanusia</taxon>
    </lineage>
</organism>
<comment type="catalytic activity">
    <reaction evidence="13">
        <text>DNA(n) + a 2'-deoxyribonucleoside 5'-triphosphate = DNA(n+1) + diphosphate</text>
        <dbReference type="Rhea" id="RHEA:22508"/>
        <dbReference type="Rhea" id="RHEA-COMP:17339"/>
        <dbReference type="Rhea" id="RHEA-COMP:17340"/>
        <dbReference type="ChEBI" id="CHEBI:33019"/>
        <dbReference type="ChEBI" id="CHEBI:61560"/>
        <dbReference type="ChEBI" id="CHEBI:173112"/>
        <dbReference type="EC" id="2.7.7.7"/>
    </reaction>
</comment>
<feature type="domain" description="3'-5' exonuclease" evidence="16">
    <location>
        <begin position="648"/>
        <end position="844"/>
    </location>
</feature>
<dbReference type="PROSITE" id="PS00447">
    <property type="entry name" value="DNA_POLYMERASE_A"/>
    <property type="match status" value="1"/>
</dbReference>
<dbReference type="EC" id="2.7.7.7" evidence="2"/>
<evidence type="ECO:0000259" key="16">
    <source>
        <dbReference type="SMART" id="SM00474"/>
    </source>
</evidence>
<dbReference type="Pfam" id="PF01612">
    <property type="entry name" value="DNA_pol_A_exo1"/>
    <property type="match status" value="1"/>
</dbReference>
<dbReference type="SMART" id="SM00474">
    <property type="entry name" value="35EXOc"/>
    <property type="match status" value="1"/>
</dbReference>
<proteinExistence type="inferred from homology"/>
<dbReference type="CDD" id="cd09859">
    <property type="entry name" value="PIN_53EXO"/>
    <property type="match status" value="1"/>
</dbReference>
<dbReference type="InterPro" id="IPR036279">
    <property type="entry name" value="5-3_exonuclease_C_sf"/>
</dbReference>
<dbReference type="SMART" id="SM00482">
    <property type="entry name" value="POLAc"/>
    <property type="match status" value="1"/>
</dbReference>
<dbReference type="GO" id="GO:0006261">
    <property type="term" value="P:DNA-templated DNA replication"/>
    <property type="evidence" value="ECO:0007669"/>
    <property type="project" value="InterPro"/>
</dbReference>
<evidence type="ECO:0000256" key="14">
    <source>
        <dbReference type="SAM" id="MobiDB-lite"/>
    </source>
</evidence>
<feature type="domain" description="DNA-directed DNA polymerase family A palm" evidence="18">
    <location>
        <begin position="1013"/>
        <end position="1218"/>
    </location>
</feature>
<feature type="signal peptide" evidence="15">
    <location>
        <begin position="1"/>
        <end position="19"/>
    </location>
</feature>
<dbReference type="InterPro" id="IPR002421">
    <property type="entry name" value="5-3_exonuclease"/>
</dbReference>
<evidence type="ECO:0000256" key="8">
    <source>
        <dbReference type="ARBA" id="ARBA00022801"/>
    </source>
</evidence>
<evidence type="ECO:0000256" key="3">
    <source>
        <dbReference type="ARBA" id="ARBA00022679"/>
    </source>
</evidence>
<evidence type="ECO:0000256" key="1">
    <source>
        <dbReference type="ARBA" id="ARBA00007705"/>
    </source>
</evidence>
<dbReference type="Gene3D" id="3.30.70.370">
    <property type="match status" value="1"/>
</dbReference>
<dbReference type="SUPFAM" id="SSF53098">
    <property type="entry name" value="Ribonuclease H-like"/>
    <property type="match status" value="1"/>
</dbReference>
<dbReference type="CDD" id="cd09898">
    <property type="entry name" value="H3TH_53EXO"/>
    <property type="match status" value="1"/>
</dbReference>
<evidence type="ECO:0000256" key="6">
    <source>
        <dbReference type="ARBA" id="ARBA00022722"/>
    </source>
</evidence>
<dbReference type="CDD" id="cd08637">
    <property type="entry name" value="DNA_pol_A_pol_I_C"/>
    <property type="match status" value="1"/>
</dbReference>
<protein>
    <recommendedName>
        <fullName evidence="2">DNA-directed DNA polymerase</fullName>
        <ecNumber evidence="2">2.7.7.7</ecNumber>
    </recommendedName>
</protein>
<dbReference type="FunFam" id="1.10.150.20:FF:000002">
    <property type="entry name" value="DNA polymerase I"/>
    <property type="match status" value="1"/>
</dbReference>
<feature type="region of interest" description="Disordered" evidence="14">
    <location>
        <begin position="305"/>
        <end position="327"/>
    </location>
</feature>
<dbReference type="Gene3D" id="3.40.50.1010">
    <property type="entry name" value="5'-nuclease"/>
    <property type="match status" value="1"/>
</dbReference>
<keyword evidence="9" id="KW-0269">Exonuclease</keyword>
<dbReference type="GO" id="GO:0008408">
    <property type="term" value="F:3'-5' exonuclease activity"/>
    <property type="evidence" value="ECO:0007669"/>
    <property type="project" value="InterPro"/>
</dbReference>
<dbReference type="InterPro" id="IPR029060">
    <property type="entry name" value="PIN-like_dom_sf"/>
</dbReference>
<sequence>MKRGPLLVMLLLLPRSSLPLSPASSSSTAFLSSFQPLGGLRVPVQQATWGRAGVGISLKEGRRQGCGPWPRARPINALHTSRRMANGVSVESHLYSVWEANVSVSPRQSLDSSLSMLERHLASMQLQLEWLHADSRYALCLALAMQLSSSNQSFFSSDIAASAAQIRQMIDRANHNSNRDGGEQGDLVSDMQQASRVLSRKIVHYVVSTNGFSEFLYTTEGISGDDDKIFVASVGPALWSTRKLASRDALVATSLLSNNLGDELSERLIRAKSLGRAVQWLFAARQNIYDRRMPARNFSTKVLMPDNQDEATQAQTTGTSPTGPGESGKHFVLLDSSGIIFRSFYGVAALSRSDGQPTNAVFGFCRMLQHVTMEMFPNAQIIAVFDHPEASFRSTIWPSYKGNRPEIPQELKSQFDLVKDAATSFDIPVVEVEGFEADDIIATLAARLADLRHAVTIVSSDKDLYQLVSDKVGIWDPFKKIRVDREGVIQKFGVPPEKVVDVQSLAGDATDNIPGIPGIGLKTAAKLVNEFGSLDSILERASEIKQDKRREAILSNAEAARVGRQLVTLRKDVPIDNFQDLLKKQNAEVSRINDFLKMQGFASLMNKNTKKSREVSVEASEVTETSVVSFEESTEESSVEVEDLTGSYDLLTETEHFDFWIEEAKRTGMIAIEFLLSSPNPQVANVTGIAMAVQRGRAAYIPIGHDDTQEFQDAFQCLELEDVLQKLSSLFSDPSVLKITSNAKSIVSVLQRDRRGLQFSPFDDVNLLSFCLDSGKLNHDLDELTKKHLNAHIPELRQILQAAGITKRTKIKLESTSPSLALKHAAAIADAVFRLHGILQPRLARERVSSPYELMERPLVPVLARMEACGVLVDRKKLEILSQEYARRVSSLEDRIYRLAKKKFLIASPKQLAQVFFQELKLPRPEKKGKSGDFSTSSEVLEDLAKKGYEIASYVNEWRYLTKLKSTYTDGLIRSINPRSGRVHTSFCMAATATGRLSSVDPNLQNIPNTGEGKTLRDAFVAAPGWTLLSADYSQIELRLLAHMAEVDTLREAFHNNIDVHRLTASQVFGIPEKSITDELRRRAKAINFGIIYGQSAFGLSKQLDISVKDAKTYIDSYFKQYPGIANYMNAMKDVAKEKGYVETLFGRRCHITNINSRGSAGNYAGRQAINAPIQGTAADIIKRAMLRIETELEREGVEARMLLQVHDELVFEVREGDEERAGKIVKRVMEDACSPTRVLSVPLVVDIGVGTSWGSAH</sequence>
<keyword evidence="10" id="KW-0239">DNA-directed DNA polymerase</keyword>
<evidence type="ECO:0000256" key="9">
    <source>
        <dbReference type="ARBA" id="ARBA00022839"/>
    </source>
</evidence>
<dbReference type="GO" id="GO:0008409">
    <property type="term" value="F:5'-3' exonuclease activity"/>
    <property type="evidence" value="ECO:0007669"/>
    <property type="project" value="InterPro"/>
</dbReference>
<evidence type="ECO:0000256" key="2">
    <source>
        <dbReference type="ARBA" id="ARBA00012417"/>
    </source>
</evidence>
<keyword evidence="11" id="KW-0238">DNA-binding</keyword>
<dbReference type="InterPro" id="IPR018320">
    <property type="entry name" value="DNA_polymerase_1"/>
</dbReference>
<dbReference type="InterPro" id="IPR020045">
    <property type="entry name" value="DNA_polI_H3TH"/>
</dbReference>
<dbReference type="InterPro" id="IPR012337">
    <property type="entry name" value="RNaseH-like_sf"/>
</dbReference>
<dbReference type="Pfam" id="PF02739">
    <property type="entry name" value="5_3_exonuc_N"/>
    <property type="match status" value="1"/>
</dbReference>
<dbReference type="SUPFAM" id="SSF47807">
    <property type="entry name" value="5' to 3' exonuclease, C-terminal subdomain"/>
    <property type="match status" value="1"/>
</dbReference>
<dbReference type="SMART" id="SM00475">
    <property type="entry name" value="53EXOc"/>
    <property type="match status" value="1"/>
</dbReference>
<dbReference type="PANTHER" id="PTHR10133">
    <property type="entry name" value="DNA POLYMERASE I"/>
    <property type="match status" value="1"/>
</dbReference>
<dbReference type="InterPro" id="IPR002562">
    <property type="entry name" value="3'-5'_exonuclease_dom"/>
</dbReference>
<keyword evidence="6" id="KW-0540">Nuclease</keyword>
<keyword evidence="3" id="KW-0808">Transferase</keyword>
<evidence type="ECO:0000313" key="19">
    <source>
        <dbReference type="EMBL" id="CAD8483586.1"/>
    </source>
</evidence>
<keyword evidence="15" id="KW-0732">Signal</keyword>
<dbReference type="SUPFAM" id="SSF56672">
    <property type="entry name" value="DNA/RNA polymerases"/>
    <property type="match status" value="1"/>
</dbReference>
<dbReference type="GO" id="GO:0003677">
    <property type="term" value="F:DNA binding"/>
    <property type="evidence" value="ECO:0007669"/>
    <property type="project" value="UniProtKB-KW"/>
</dbReference>
<feature type="chain" id="PRO_5031293379" description="DNA-directed DNA polymerase" evidence="15">
    <location>
        <begin position="20"/>
        <end position="1258"/>
    </location>
</feature>
<evidence type="ECO:0000256" key="5">
    <source>
        <dbReference type="ARBA" id="ARBA00022705"/>
    </source>
</evidence>
<evidence type="ECO:0000259" key="17">
    <source>
        <dbReference type="SMART" id="SM00475"/>
    </source>
</evidence>
<reference evidence="19" key="1">
    <citation type="submission" date="2021-01" db="EMBL/GenBank/DDBJ databases">
        <authorList>
            <person name="Corre E."/>
            <person name="Pelletier E."/>
            <person name="Niang G."/>
            <person name="Scheremetjew M."/>
            <person name="Finn R."/>
            <person name="Kale V."/>
            <person name="Holt S."/>
            <person name="Cochrane G."/>
            <person name="Meng A."/>
            <person name="Brown T."/>
            <person name="Cohen L."/>
        </authorList>
    </citation>
    <scope>NUCLEOTIDE SEQUENCE</scope>
    <source>
        <strain evidence="19">CCMP325</strain>
    </source>
</reference>
<dbReference type="FunFam" id="1.10.150.20:FF:000003">
    <property type="entry name" value="DNA polymerase I"/>
    <property type="match status" value="1"/>
</dbReference>
<evidence type="ECO:0000256" key="11">
    <source>
        <dbReference type="ARBA" id="ARBA00023125"/>
    </source>
</evidence>
<feature type="domain" description="5'-3' exonuclease" evidence="17">
    <location>
        <begin position="329"/>
        <end position="584"/>
    </location>
</feature>
<dbReference type="InterPro" id="IPR036397">
    <property type="entry name" value="RNaseH_sf"/>
</dbReference>
<dbReference type="AlphaFoldDB" id="A0A7S0HFB4"/>
<dbReference type="Gene3D" id="3.30.420.10">
    <property type="entry name" value="Ribonuclease H-like superfamily/Ribonuclease H"/>
    <property type="match status" value="1"/>
</dbReference>
<dbReference type="Pfam" id="PF00476">
    <property type="entry name" value="DNA_pol_A"/>
    <property type="match status" value="1"/>
</dbReference>
<dbReference type="FunFam" id="1.20.1060.10:FF:000001">
    <property type="entry name" value="DNA polymerase I"/>
    <property type="match status" value="1"/>
</dbReference>
<dbReference type="InterPro" id="IPR020046">
    <property type="entry name" value="5-3_exonucl_a-hlix_arch_N"/>
</dbReference>
<dbReference type="GO" id="GO:0003887">
    <property type="term" value="F:DNA-directed DNA polymerase activity"/>
    <property type="evidence" value="ECO:0007669"/>
    <property type="project" value="UniProtKB-KW"/>
</dbReference>
<dbReference type="InterPro" id="IPR008918">
    <property type="entry name" value="HhH2"/>
</dbReference>
<keyword evidence="8" id="KW-0378">Hydrolase</keyword>
<dbReference type="EMBL" id="HBEO01014938">
    <property type="protein sequence ID" value="CAD8483586.1"/>
    <property type="molecule type" value="Transcribed_RNA"/>
</dbReference>
<name>A0A7S0HFB4_9CRYP</name>
<dbReference type="GO" id="GO:0006302">
    <property type="term" value="P:double-strand break repair"/>
    <property type="evidence" value="ECO:0007669"/>
    <property type="project" value="TreeGrafter"/>
</dbReference>
<dbReference type="PRINTS" id="PR00868">
    <property type="entry name" value="DNAPOLI"/>
</dbReference>
<keyword evidence="4" id="KW-0548">Nucleotidyltransferase</keyword>
<dbReference type="NCBIfam" id="NF004397">
    <property type="entry name" value="PRK05755.1"/>
    <property type="match status" value="1"/>
</dbReference>
<accession>A0A7S0HFB4</accession>
<dbReference type="PANTHER" id="PTHR10133:SF27">
    <property type="entry name" value="DNA POLYMERASE NU"/>
    <property type="match status" value="1"/>
</dbReference>
<keyword evidence="5" id="KW-0235">DNA replication</keyword>
<evidence type="ECO:0000256" key="10">
    <source>
        <dbReference type="ARBA" id="ARBA00022932"/>
    </source>
</evidence>
<comment type="similarity">
    <text evidence="1">Belongs to the DNA polymerase type-A family.</text>
</comment>
<dbReference type="InterPro" id="IPR019760">
    <property type="entry name" value="DNA-dir_DNA_pol_A_CS"/>
</dbReference>
<dbReference type="Pfam" id="PF01367">
    <property type="entry name" value="5_3_exonuc"/>
    <property type="match status" value="1"/>
</dbReference>
<evidence type="ECO:0000256" key="12">
    <source>
        <dbReference type="ARBA" id="ARBA00023204"/>
    </source>
</evidence>
<dbReference type="SUPFAM" id="SSF88723">
    <property type="entry name" value="PIN domain-like"/>
    <property type="match status" value="1"/>
</dbReference>
<dbReference type="InterPro" id="IPR001098">
    <property type="entry name" value="DNA-dir_DNA_pol_A_palm_dom"/>
</dbReference>
<dbReference type="Gene3D" id="1.20.1060.10">
    <property type="entry name" value="Taq DNA Polymerase, Chain T, domain 4"/>
    <property type="match status" value="1"/>
</dbReference>
<evidence type="ECO:0000256" key="15">
    <source>
        <dbReference type="SAM" id="SignalP"/>
    </source>
</evidence>
<evidence type="ECO:0000256" key="4">
    <source>
        <dbReference type="ARBA" id="ARBA00022695"/>
    </source>
</evidence>
<keyword evidence="7" id="KW-0227">DNA damage</keyword>
<feature type="compositionally biased region" description="Low complexity" evidence="14">
    <location>
        <begin position="311"/>
        <end position="324"/>
    </location>
</feature>
<evidence type="ECO:0000256" key="7">
    <source>
        <dbReference type="ARBA" id="ARBA00022763"/>
    </source>
</evidence>
<evidence type="ECO:0000256" key="13">
    <source>
        <dbReference type="ARBA" id="ARBA00049244"/>
    </source>
</evidence>
<dbReference type="Gene3D" id="1.10.150.20">
    <property type="entry name" value="5' to 3' exonuclease, C-terminal subdomain"/>
    <property type="match status" value="2"/>
</dbReference>
<gene>
    <name evidence="19" type="ORF">HPHI1048_LOCUS10171</name>
</gene>
<dbReference type="NCBIfam" id="TIGR00593">
    <property type="entry name" value="pola"/>
    <property type="match status" value="1"/>
</dbReference>
<keyword evidence="12" id="KW-0234">DNA repair</keyword>